<dbReference type="Pfam" id="PF14625">
    <property type="entry name" value="Lustrin_cystein"/>
    <property type="match status" value="2"/>
</dbReference>
<dbReference type="InterPro" id="IPR036880">
    <property type="entry name" value="Kunitz_BPTI_sf"/>
</dbReference>
<evidence type="ECO:0000313" key="3">
    <source>
        <dbReference type="WBParaSite" id="PEQ_0001139001-mRNA-1"/>
    </source>
</evidence>
<name>A0A914RY10_PAREQ</name>
<keyword evidence="2" id="KW-1185">Reference proteome</keyword>
<accession>A0A914RY10</accession>
<dbReference type="AlphaFoldDB" id="A0A914RY10"/>
<reference evidence="3" key="1">
    <citation type="submission" date="2022-11" db="UniProtKB">
        <authorList>
            <consortium name="WormBaseParasite"/>
        </authorList>
    </citation>
    <scope>IDENTIFICATION</scope>
</reference>
<sequence>MARGNGNSILNRWYFNSESRVCVSFVYSGRGGNSNNFLSRQDCLKQCPEYRSPCPEGHPHIGLSGQITHCGASGPSICPTTYWCHVGATLEESFVVVEVCCPGAADPCEQKLQLGTGTARLHRFYYNQLSRTCQQFQYSGVGGNENNFLTLSACESRCPDCNCKLLFVPLCETSFLFTVFRNPCAFGQPQLDESLNVVMCSAADDRLKMNFHLFRMFHLLLANIFHSYSICAADYFCHIGDEEQTTVCCPGRAENMCMEPLVSGTGEAALNRFAYNALTRQCLPFVYSGIG</sequence>
<dbReference type="Gene3D" id="4.10.410.10">
    <property type="entry name" value="Pancreatic trypsin inhibitor Kunitz domain"/>
    <property type="match status" value="3"/>
</dbReference>
<dbReference type="InterPro" id="IPR053014">
    <property type="entry name" value="Cuticle_assoc_divergent"/>
</dbReference>
<dbReference type="PROSITE" id="PS50279">
    <property type="entry name" value="BPTI_KUNITZ_2"/>
    <property type="match status" value="2"/>
</dbReference>
<dbReference type="PANTHER" id="PTHR46339">
    <property type="entry name" value="PROTEIN CBG15282-RELATED"/>
    <property type="match status" value="1"/>
</dbReference>
<dbReference type="Pfam" id="PF00014">
    <property type="entry name" value="Kunitz_BPTI"/>
    <property type="match status" value="3"/>
</dbReference>
<feature type="domain" description="BPTI/Kunitz inhibitor" evidence="1">
    <location>
        <begin position="1"/>
        <end position="47"/>
    </location>
</feature>
<dbReference type="GO" id="GO:0004867">
    <property type="term" value="F:serine-type endopeptidase inhibitor activity"/>
    <property type="evidence" value="ECO:0007669"/>
    <property type="project" value="InterPro"/>
</dbReference>
<dbReference type="Proteomes" id="UP000887564">
    <property type="component" value="Unplaced"/>
</dbReference>
<feature type="domain" description="BPTI/Kunitz inhibitor" evidence="1">
    <location>
        <begin position="108"/>
        <end position="158"/>
    </location>
</feature>
<evidence type="ECO:0000313" key="2">
    <source>
        <dbReference type="Proteomes" id="UP000887564"/>
    </source>
</evidence>
<dbReference type="InterPro" id="IPR028150">
    <property type="entry name" value="Lustrin_cystein"/>
</dbReference>
<organism evidence="2 3">
    <name type="scientific">Parascaris equorum</name>
    <name type="common">Equine roundworm</name>
    <dbReference type="NCBI Taxonomy" id="6256"/>
    <lineage>
        <taxon>Eukaryota</taxon>
        <taxon>Metazoa</taxon>
        <taxon>Ecdysozoa</taxon>
        <taxon>Nematoda</taxon>
        <taxon>Chromadorea</taxon>
        <taxon>Rhabditida</taxon>
        <taxon>Spirurina</taxon>
        <taxon>Ascaridomorpha</taxon>
        <taxon>Ascaridoidea</taxon>
        <taxon>Ascarididae</taxon>
        <taxon>Parascaris</taxon>
    </lineage>
</organism>
<protein>
    <submittedName>
        <fullName evidence="3">BPTI/Kunitz inhibitor domain-containing protein</fullName>
    </submittedName>
</protein>
<proteinExistence type="predicted"/>
<dbReference type="CDD" id="cd22593">
    <property type="entry name" value="Kunitz_conkunitzin"/>
    <property type="match status" value="2"/>
</dbReference>
<dbReference type="InterPro" id="IPR002223">
    <property type="entry name" value="Kunitz_BPTI"/>
</dbReference>
<dbReference type="SMART" id="SM00131">
    <property type="entry name" value="KU"/>
    <property type="match status" value="3"/>
</dbReference>
<dbReference type="SUPFAM" id="SSF57362">
    <property type="entry name" value="BPTI-like"/>
    <property type="match status" value="3"/>
</dbReference>
<dbReference type="WBParaSite" id="PEQ_0001139001-mRNA-1">
    <property type="protein sequence ID" value="PEQ_0001139001-mRNA-1"/>
    <property type="gene ID" value="PEQ_0001139001"/>
</dbReference>
<evidence type="ECO:0000259" key="1">
    <source>
        <dbReference type="PROSITE" id="PS50279"/>
    </source>
</evidence>